<dbReference type="GO" id="GO:0032259">
    <property type="term" value="P:methylation"/>
    <property type="evidence" value="ECO:0007669"/>
    <property type="project" value="UniProtKB-KW"/>
</dbReference>
<dbReference type="Proteomes" id="UP000278222">
    <property type="component" value="Unassembled WGS sequence"/>
</dbReference>
<proteinExistence type="predicted"/>
<evidence type="ECO:0000313" key="1">
    <source>
        <dbReference type="EMBL" id="ROQ02011.1"/>
    </source>
</evidence>
<dbReference type="EMBL" id="RJKX01000011">
    <property type="protein sequence ID" value="ROQ02011.1"/>
    <property type="molecule type" value="Genomic_DNA"/>
</dbReference>
<dbReference type="Pfam" id="PF13578">
    <property type="entry name" value="Methyltransf_24"/>
    <property type="match status" value="1"/>
</dbReference>
<dbReference type="SUPFAM" id="SSF53335">
    <property type="entry name" value="S-adenosyl-L-methionine-dependent methyltransferases"/>
    <property type="match status" value="1"/>
</dbReference>
<protein>
    <submittedName>
        <fullName evidence="1">Putative O-methyltransferase YrrM</fullName>
    </submittedName>
</protein>
<keyword evidence="1" id="KW-0489">Methyltransferase</keyword>
<evidence type="ECO:0000313" key="2">
    <source>
        <dbReference type="Proteomes" id="UP000278222"/>
    </source>
</evidence>
<dbReference type="InterPro" id="IPR029063">
    <property type="entry name" value="SAM-dependent_MTases_sf"/>
</dbReference>
<comment type="caution">
    <text evidence="1">The sequence shown here is derived from an EMBL/GenBank/DDBJ whole genome shotgun (WGS) entry which is preliminary data.</text>
</comment>
<dbReference type="Gene3D" id="3.40.50.150">
    <property type="entry name" value="Vaccinia Virus protein VP39"/>
    <property type="match status" value="1"/>
</dbReference>
<dbReference type="AlphaFoldDB" id="A0A3N1ME44"/>
<dbReference type="GO" id="GO:0008168">
    <property type="term" value="F:methyltransferase activity"/>
    <property type="evidence" value="ECO:0007669"/>
    <property type="project" value="UniProtKB-KW"/>
</dbReference>
<keyword evidence="2" id="KW-1185">Reference proteome</keyword>
<dbReference type="RefSeq" id="WP_170216354.1">
    <property type="nucleotide sequence ID" value="NZ_AP019700.1"/>
</dbReference>
<sequence>MSAAVAVEMPVVESRDDAGAEAAVIRLYELFFCRRPRPEELAHFVGHIQRGEPFDAIIDRFATSPEFTPRQAALFVPPGHFYSPVVDPASVVERIRTVRTTAPERLPDIDMDPARLEGVWRGLLPYLETTPFREAAHAGARYHYRNSAFGFGDAAILRAMILAAEPRRIIEVGSGYSSACMLDTALGESPRPAQLTCIEPYPELLRSLLRPGDEKHLSILPLPIQQVPLETFDVLEDSDILFIDSTHVSKTGSDVNHELFEILPRLKPGVIVHFHDIFYPFEYPHSWVVEENRSWNEIYALRAFLAYNRRFEILFFNDYFLLKQRALIEATFPSFLINTGGSLWLRVR</sequence>
<accession>A0A3N1ME44</accession>
<keyword evidence="1" id="KW-0808">Transferase</keyword>
<name>A0A3N1ME44_9PROT</name>
<gene>
    <name evidence="1" type="ORF">EDC65_1198</name>
</gene>
<reference evidence="1 2" key="1">
    <citation type="submission" date="2018-11" db="EMBL/GenBank/DDBJ databases">
        <title>Genomic Encyclopedia of Type Strains, Phase IV (KMG-IV): sequencing the most valuable type-strain genomes for metagenomic binning, comparative biology and taxonomic classification.</title>
        <authorList>
            <person name="Goeker M."/>
        </authorList>
    </citation>
    <scope>NUCLEOTIDE SEQUENCE [LARGE SCALE GENOMIC DNA]</scope>
    <source>
        <strain evidence="1 2">DSM 5900</strain>
    </source>
</reference>
<organism evidence="1 2">
    <name type="scientific">Stella humosa</name>
    <dbReference type="NCBI Taxonomy" id="94"/>
    <lineage>
        <taxon>Bacteria</taxon>
        <taxon>Pseudomonadati</taxon>
        <taxon>Pseudomonadota</taxon>
        <taxon>Alphaproteobacteria</taxon>
        <taxon>Rhodospirillales</taxon>
        <taxon>Stellaceae</taxon>
        <taxon>Stella</taxon>
    </lineage>
</organism>